<accession>A0A366GUZ4</accession>
<feature type="chain" id="PRO_5016941909" description="DUF2202 domain-containing protein" evidence="1">
    <location>
        <begin position="24"/>
        <end position="233"/>
    </location>
</feature>
<gene>
    <name evidence="3" type="ORF">DET50_106131</name>
</gene>
<dbReference type="AlphaFoldDB" id="A0A366GUZ4"/>
<dbReference type="Proteomes" id="UP000252995">
    <property type="component" value="Unassembled WGS sequence"/>
</dbReference>
<dbReference type="InterPro" id="IPR009078">
    <property type="entry name" value="Ferritin-like_SF"/>
</dbReference>
<dbReference type="InterPro" id="IPR019243">
    <property type="entry name" value="DUF2202"/>
</dbReference>
<keyword evidence="1" id="KW-0732">Signal</keyword>
<evidence type="ECO:0000256" key="1">
    <source>
        <dbReference type="SAM" id="SignalP"/>
    </source>
</evidence>
<dbReference type="EMBL" id="QNRO01000006">
    <property type="protein sequence ID" value="RBP31110.1"/>
    <property type="molecule type" value="Genomic_DNA"/>
</dbReference>
<name>A0A366GUZ4_9GAMM</name>
<feature type="signal peptide" evidence="1">
    <location>
        <begin position="1"/>
        <end position="23"/>
    </location>
</feature>
<reference evidence="3 4" key="1">
    <citation type="submission" date="2018-06" db="EMBL/GenBank/DDBJ databases">
        <title>Freshwater and sediment microbial communities from various areas in North America, analyzing microbe dynamics in response to fracking.</title>
        <authorList>
            <person name="Lamendella R."/>
        </authorList>
    </citation>
    <scope>NUCLEOTIDE SEQUENCE [LARGE SCALE GENOMIC DNA]</scope>
    <source>
        <strain evidence="3 4">114J</strain>
    </source>
</reference>
<dbReference type="STRING" id="379482.SAMN04487961_2103"/>
<protein>
    <recommendedName>
        <fullName evidence="2">DUF2202 domain-containing protein</fullName>
    </recommendedName>
</protein>
<sequence length="233" mass="25594">MNTKPFITATLIGSMFASSVALAAGGPGYGKQSMMLAEATETSSTEATSSTDTVVVDDSDLTEIETDDLKYMREEEKLARDVYLTLDQSWGKQTQVFAKIALSEETHTSTVDYLLDKFGVEDPVVNDTIGVFTNEELQALYNELVAKGKTSFINALYVGALIEEKDMRDILAAINQTDERPIILAYSNLLDGSKSHLRAFVKVIEAQGLTYEAQLLDPEEVELILEDNSAVEE</sequence>
<dbReference type="Gene3D" id="1.20.1260.10">
    <property type="match status" value="1"/>
</dbReference>
<dbReference type="SUPFAM" id="SSF47240">
    <property type="entry name" value="Ferritin-like"/>
    <property type="match status" value="1"/>
</dbReference>
<dbReference type="RefSeq" id="WP_113862281.1">
    <property type="nucleotide sequence ID" value="NZ_QNRO01000006.1"/>
</dbReference>
<evidence type="ECO:0000313" key="3">
    <source>
        <dbReference type="EMBL" id="RBP31110.1"/>
    </source>
</evidence>
<dbReference type="CDD" id="cd01048">
    <property type="entry name" value="Ferritin_like_AB2"/>
    <property type="match status" value="1"/>
</dbReference>
<dbReference type="Pfam" id="PF09968">
    <property type="entry name" value="DUF2202"/>
    <property type="match status" value="1"/>
</dbReference>
<comment type="caution">
    <text evidence="3">The sequence shown here is derived from an EMBL/GenBank/DDBJ whole genome shotgun (WGS) entry which is preliminary data.</text>
</comment>
<dbReference type="OrthoDB" id="9801086at2"/>
<organism evidence="3 4">
    <name type="scientific">Marinobacter pelagius</name>
    <dbReference type="NCBI Taxonomy" id="379482"/>
    <lineage>
        <taxon>Bacteria</taxon>
        <taxon>Pseudomonadati</taxon>
        <taxon>Pseudomonadota</taxon>
        <taxon>Gammaproteobacteria</taxon>
        <taxon>Pseudomonadales</taxon>
        <taxon>Marinobacteraceae</taxon>
        <taxon>Marinobacter</taxon>
    </lineage>
</organism>
<proteinExistence type="predicted"/>
<feature type="domain" description="DUF2202" evidence="2">
    <location>
        <begin position="66"/>
        <end position="226"/>
    </location>
</feature>
<dbReference type="InterPro" id="IPR012347">
    <property type="entry name" value="Ferritin-like"/>
</dbReference>
<evidence type="ECO:0000259" key="2">
    <source>
        <dbReference type="Pfam" id="PF09968"/>
    </source>
</evidence>
<evidence type="ECO:0000313" key="4">
    <source>
        <dbReference type="Proteomes" id="UP000252995"/>
    </source>
</evidence>